<dbReference type="OrthoDB" id="5337308at2759"/>
<gene>
    <name evidence="1" type="ORF">BDW02DRAFT_639576</name>
</gene>
<proteinExistence type="predicted"/>
<dbReference type="Proteomes" id="UP000800040">
    <property type="component" value="Unassembled WGS sequence"/>
</dbReference>
<accession>A0A6A5KEN3</accession>
<evidence type="ECO:0000313" key="2">
    <source>
        <dbReference type="Proteomes" id="UP000800040"/>
    </source>
</evidence>
<organism evidence="1 2">
    <name type="scientific">Decorospora gaudefroyi</name>
    <dbReference type="NCBI Taxonomy" id="184978"/>
    <lineage>
        <taxon>Eukaryota</taxon>
        <taxon>Fungi</taxon>
        <taxon>Dikarya</taxon>
        <taxon>Ascomycota</taxon>
        <taxon>Pezizomycotina</taxon>
        <taxon>Dothideomycetes</taxon>
        <taxon>Pleosporomycetidae</taxon>
        <taxon>Pleosporales</taxon>
        <taxon>Pleosporineae</taxon>
        <taxon>Pleosporaceae</taxon>
        <taxon>Decorospora</taxon>
    </lineage>
</organism>
<evidence type="ECO:0000313" key="1">
    <source>
        <dbReference type="EMBL" id="KAF1834106.1"/>
    </source>
</evidence>
<keyword evidence="2" id="KW-1185">Reference proteome</keyword>
<sequence length="234" mass="26568">MARDQGYGTAVVKGIQLLQLLLSNTTNATRHSALTDEKELARHGYERQDNAHFKIDCIREALRGLDVDDKLVNNGGKNEIVYYIHNRDSVVNGVEYPMTTAYFNQISNPASGILIADTNITPSHAGRLLDNPIETYPPLSHWSDVAFLQYLGPRPLPLRFVVRISIQNVEMYRVLHKSEEGRAILGTPHGSGVAWMLIQHQKHLGVRRLEKVMVFYAPKEGDLWRWPSLLFWIA</sequence>
<name>A0A6A5KEN3_9PLEO</name>
<reference evidence="1" key="1">
    <citation type="submission" date="2020-01" db="EMBL/GenBank/DDBJ databases">
        <authorList>
            <consortium name="DOE Joint Genome Institute"/>
            <person name="Haridas S."/>
            <person name="Albert R."/>
            <person name="Binder M."/>
            <person name="Bloem J."/>
            <person name="Labutti K."/>
            <person name="Salamov A."/>
            <person name="Andreopoulos B."/>
            <person name="Baker S.E."/>
            <person name="Barry K."/>
            <person name="Bills G."/>
            <person name="Bluhm B.H."/>
            <person name="Cannon C."/>
            <person name="Castanera R."/>
            <person name="Culley D.E."/>
            <person name="Daum C."/>
            <person name="Ezra D."/>
            <person name="Gonzalez J.B."/>
            <person name="Henrissat B."/>
            <person name="Kuo A."/>
            <person name="Liang C."/>
            <person name="Lipzen A."/>
            <person name="Lutzoni F."/>
            <person name="Magnuson J."/>
            <person name="Mondo S."/>
            <person name="Nolan M."/>
            <person name="Ohm R."/>
            <person name="Pangilinan J."/>
            <person name="Park H.-J."/>
            <person name="Ramirez L."/>
            <person name="Alfaro M."/>
            <person name="Sun H."/>
            <person name="Tritt A."/>
            <person name="Yoshinaga Y."/>
            <person name="Zwiers L.-H."/>
            <person name="Turgeon B.G."/>
            <person name="Goodwin S.B."/>
            <person name="Spatafora J.W."/>
            <person name="Crous P.W."/>
            <person name="Grigoriev I.V."/>
        </authorList>
    </citation>
    <scope>NUCLEOTIDE SEQUENCE</scope>
    <source>
        <strain evidence="1">P77</strain>
    </source>
</reference>
<dbReference type="EMBL" id="ML975307">
    <property type="protein sequence ID" value="KAF1834106.1"/>
    <property type="molecule type" value="Genomic_DNA"/>
</dbReference>
<dbReference type="AlphaFoldDB" id="A0A6A5KEN3"/>
<protein>
    <submittedName>
        <fullName evidence="1">Uncharacterized protein</fullName>
    </submittedName>
</protein>